<reference evidence="1 2" key="1">
    <citation type="submission" date="2020-06" db="EMBL/GenBank/DDBJ databases">
        <title>Description of novel acetic acid bacteria.</title>
        <authorList>
            <person name="Sombolestani A."/>
        </authorList>
    </citation>
    <scope>NUCLEOTIDE SEQUENCE [LARGE SCALE GENOMIC DNA]</scope>
    <source>
        <strain evidence="1 2">LMG 27010</strain>
    </source>
</reference>
<accession>A0A850P844</accession>
<name>A0A850P844_9PROT</name>
<organism evidence="1 2">
    <name type="scientific">Ameyamaea chiangmaiensis</name>
    <dbReference type="NCBI Taxonomy" id="442969"/>
    <lineage>
        <taxon>Bacteria</taxon>
        <taxon>Pseudomonadati</taxon>
        <taxon>Pseudomonadota</taxon>
        <taxon>Alphaproteobacteria</taxon>
        <taxon>Acetobacterales</taxon>
        <taxon>Acetobacteraceae</taxon>
        <taxon>Ameyamaea</taxon>
    </lineage>
</organism>
<dbReference type="RefSeq" id="WP_176613723.1">
    <property type="nucleotide sequence ID" value="NZ_JABXXR010000064.1"/>
</dbReference>
<dbReference type="AlphaFoldDB" id="A0A850P844"/>
<sequence length="183" mass="20581">MNPYALNSTGAAAQKPDLVPPGPHVFFIDVILHADRREDIYHLKLGTIVHDDDTRKPIALPSVDMRLTTEAASATILALRKLCTHRHLPDFDGETPFHVEPDASRETTDPVHGRRQAVMMRTRAPIVFVDYLETASFYMNLFYIQLGSTFIVRDNHKVRRSALHLRLTASGIVRLVAALEAVF</sequence>
<dbReference type="EMBL" id="JABXXR010000064">
    <property type="protein sequence ID" value="NVN40785.1"/>
    <property type="molecule type" value="Genomic_DNA"/>
</dbReference>
<gene>
    <name evidence="1" type="ORF">HUK82_09440</name>
</gene>
<protein>
    <submittedName>
        <fullName evidence="1">Uncharacterized protein</fullName>
    </submittedName>
</protein>
<evidence type="ECO:0000313" key="2">
    <source>
        <dbReference type="Proteomes" id="UP000585665"/>
    </source>
</evidence>
<comment type="caution">
    <text evidence="1">The sequence shown here is derived from an EMBL/GenBank/DDBJ whole genome shotgun (WGS) entry which is preliminary data.</text>
</comment>
<dbReference type="Proteomes" id="UP000585665">
    <property type="component" value="Unassembled WGS sequence"/>
</dbReference>
<keyword evidence="2" id="KW-1185">Reference proteome</keyword>
<evidence type="ECO:0000313" key="1">
    <source>
        <dbReference type="EMBL" id="NVN40785.1"/>
    </source>
</evidence>
<proteinExistence type="predicted"/>